<organism evidence="1 2">
    <name type="scientific">Dreissena polymorpha</name>
    <name type="common">Zebra mussel</name>
    <name type="synonym">Mytilus polymorpha</name>
    <dbReference type="NCBI Taxonomy" id="45954"/>
    <lineage>
        <taxon>Eukaryota</taxon>
        <taxon>Metazoa</taxon>
        <taxon>Spiralia</taxon>
        <taxon>Lophotrochozoa</taxon>
        <taxon>Mollusca</taxon>
        <taxon>Bivalvia</taxon>
        <taxon>Autobranchia</taxon>
        <taxon>Heteroconchia</taxon>
        <taxon>Euheterodonta</taxon>
        <taxon>Imparidentia</taxon>
        <taxon>Neoheterodontei</taxon>
        <taxon>Myida</taxon>
        <taxon>Dreissenoidea</taxon>
        <taxon>Dreissenidae</taxon>
        <taxon>Dreissena</taxon>
    </lineage>
</organism>
<comment type="caution">
    <text evidence="1">The sequence shown here is derived from an EMBL/GenBank/DDBJ whole genome shotgun (WGS) entry which is preliminary data.</text>
</comment>
<proteinExistence type="predicted"/>
<reference evidence="1" key="2">
    <citation type="submission" date="2020-11" db="EMBL/GenBank/DDBJ databases">
        <authorList>
            <person name="McCartney M.A."/>
            <person name="Auch B."/>
            <person name="Kono T."/>
            <person name="Mallez S."/>
            <person name="Becker A."/>
            <person name="Gohl D.M."/>
            <person name="Silverstein K.A.T."/>
            <person name="Koren S."/>
            <person name="Bechman K.B."/>
            <person name="Herman A."/>
            <person name="Abrahante J.E."/>
            <person name="Garbe J."/>
        </authorList>
    </citation>
    <scope>NUCLEOTIDE SEQUENCE</scope>
    <source>
        <strain evidence="1">Duluth1</strain>
        <tissue evidence="1">Whole animal</tissue>
    </source>
</reference>
<dbReference type="Gene3D" id="3.80.10.10">
    <property type="entry name" value="Ribonuclease Inhibitor"/>
    <property type="match status" value="1"/>
</dbReference>
<evidence type="ECO:0000313" key="1">
    <source>
        <dbReference type="EMBL" id="KAH3876591.1"/>
    </source>
</evidence>
<reference evidence="1" key="1">
    <citation type="journal article" date="2019" name="bioRxiv">
        <title>The Genome of the Zebra Mussel, Dreissena polymorpha: A Resource for Invasive Species Research.</title>
        <authorList>
            <person name="McCartney M.A."/>
            <person name="Auch B."/>
            <person name="Kono T."/>
            <person name="Mallez S."/>
            <person name="Zhang Y."/>
            <person name="Obille A."/>
            <person name="Becker A."/>
            <person name="Abrahante J.E."/>
            <person name="Garbe J."/>
            <person name="Badalamenti J.P."/>
            <person name="Herman A."/>
            <person name="Mangelson H."/>
            <person name="Liachko I."/>
            <person name="Sullivan S."/>
            <person name="Sone E.D."/>
            <person name="Koren S."/>
            <person name="Silverstein K.A.T."/>
            <person name="Beckman K.B."/>
            <person name="Gohl D.M."/>
        </authorList>
    </citation>
    <scope>NUCLEOTIDE SEQUENCE</scope>
    <source>
        <strain evidence="1">Duluth1</strain>
        <tissue evidence="1">Whole animal</tissue>
    </source>
</reference>
<name>A0A9D4MI06_DREPO</name>
<dbReference type="SUPFAM" id="SSF52047">
    <property type="entry name" value="RNI-like"/>
    <property type="match status" value="1"/>
</dbReference>
<dbReference type="InterPro" id="IPR032675">
    <property type="entry name" value="LRR_dom_sf"/>
</dbReference>
<keyword evidence="2" id="KW-1185">Reference proteome</keyword>
<gene>
    <name evidence="1" type="ORF">DPMN_000438</name>
</gene>
<dbReference type="Proteomes" id="UP000828390">
    <property type="component" value="Unassembled WGS sequence"/>
</dbReference>
<sequence length="199" mass="22414">MFERFGHLEALRFVGVQIVTLYPGSFRGLVNLRVLDLSNCVSLGYSNLRSAFESDTTLPSLQELILHMTGNREDNFIIRDAFAKLLYSRPVRVLDLSDITIKEYDLCQFSISVVDLANSNDNMDCKMPSLKILDVSRRDADKNRISHLWCVNEETGISNTVEAENYANVSMDAVYLDNMCGNTRVRKIVASSLVEVSCS</sequence>
<protein>
    <submittedName>
        <fullName evidence="1">Uncharacterized protein</fullName>
    </submittedName>
</protein>
<dbReference type="AlphaFoldDB" id="A0A9D4MI06"/>
<evidence type="ECO:0000313" key="2">
    <source>
        <dbReference type="Proteomes" id="UP000828390"/>
    </source>
</evidence>
<dbReference type="EMBL" id="JAIWYP010000001">
    <property type="protein sequence ID" value="KAH3876591.1"/>
    <property type="molecule type" value="Genomic_DNA"/>
</dbReference>
<accession>A0A9D4MI06</accession>